<protein>
    <submittedName>
        <fullName evidence="1">CRISPR-associated protein</fullName>
    </submittedName>
</protein>
<dbReference type="Proteomes" id="UP000197470">
    <property type="component" value="Unassembled WGS sequence"/>
</dbReference>
<comment type="caution">
    <text evidence="1">The sequence shown here is derived from an EMBL/GenBank/DDBJ whole genome shotgun (WGS) entry which is preliminary data.</text>
</comment>
<dbReference type="InterPro" id="IPR011742">
    <property type="entry name" value="CRISPR-assoc_prot_TM1812"/>
</dbReference>
<gene>
    <name evidence="1" type="ORF">CA839_11825</name>
</gene>
<reference evidence="1 2" key="1">
    <citation type="submission" date="2017-05" db="EMBL/GenBank/DDBJ databases">
        <title>Genome sequencing of Fusobacterium nucleatum subsp. polymorphum KCOM 1001 (=ChDC F119).</title>
        <authorList>
            <person name="Kook J.-K."/>
            <person name="Park S.-N."/>
            <person name="Lim Y.K."/>
            <person name="Roh H."/>
        </authorList>
    </citation>
    <scope>NUCLEOTIDE SEQUENCE [LARGE SCALE GENOMIC DNA]</scope>
    <source>
        <strain evidence="1 2">KCOM 1001</strain>
    </source>
</reference>
<dbReference type="RefSeq" id="WP_088389474.1">
    <property type="nucleotide sequence ID" value="NZ_NHRT01000001.1"/>
</dbReference>
<dbReference type="AlphaFoldDB" id="A0A246EIT2"/>
<dbReference type="InterPro" id="IPR013383">
    <property type="entry name" value="CRISPR-assoc_prot_DxTHG_CS"/>
</dbReference>
<sequence length="591" mass="69126">MEKKKTVKRVLITSIGGGKTEDKDGVKILKKYEDTIYGIKKENGEFHMEKTSYMPLIIENTYNIDKTIIIGTTGSMWDNLYDIYWKKFKQDKIKDEKFKQSLIDVQVTSNRETPIDKINIDRFNEEFIGKVKGIVIKYGVSSKEISRNFDLIVKLQEEFNDTDEYEVFLDITHSFRSMAFWMFLIMNYLTDVSNKNIKIAGITYGMFEAKKDNITPIVILKPFLEILNWIKGASELKQYGNSYYILEKSDNNSLAKSIKDELRNFSNTMNMNYINSLLESIKNLKKLDTENELDKINGPAKHIIPNILKEFIKDFDLKEDDDNKRSYLLQATLAKWHCKQKRYAMSAINISEAIVTFVLLTLNIDSKKLKGKFDPDNDGQKWLKEIYKRYKDRTDLSKEEIQIYKYGELFVEVTRIRKEVAHSLGKQPDIIGDINKLEDYSNNIVDMLKNEDIIKRFENKLHILENLQIKNSNKNSVTQTVEEKKQNSILLLSTKELSAEELKELKRDWQINNMISLSEDELKLWKKASSEADFQVFKNIIDQYLINGNYILIHGNLKSMTKIKGYANTKGIISLCFLDPYSENKTFFEKY</sequence>
<dbReference type="EMBL" id="NHRT01000001">
    <property type="protein sequence ID" value="OWP26480.1"/>
    <property type="molecule type" value="Genomic_DNA"/>
</dbReference>
<dbReference type="SUPFAM" id="SSF160980">
    <property type="entry name" value="SSO1389-like"/>
    <property type="match status" value="1"/>
</dbReference>
<organism evidence="1 2">
    <name type="scientific">Fusobacterium nucleatum subsp. polymorphum</name>
    <name type="common">Fusobacterium polymorphum</name>
    <dbReference type="NCBI Taxonomy" id="76857"/>
    <lineage>
        <taxon>Bacteria</taxon>
        <taxon>Fusobacteriati</taxon>
        <taxon>Fusobacteriota</taxon>
        <taxon>Fusobacteriia</taxon>
        <taxon>Fusobacteriales</taxon>
        <taxon>Fusobacteriaceae</taxon>
        <taxon>Fusobacterium</taxon>
    </lineage>
</organism>
<name>A0A246EIT2_FUSNP</name>
<dbReference type="NCBIfam" id="TIGR02221">
    <property type="entry name" value="cas_TM1812"/>
    <property type="match status" value="1"/>
</dbReference>
<accession>A0A246EIT2</accession>
<proteinExistence type="predicted"/>
<dbReference type="NCBIfam" id="TIGR02549">
    <property type="entry name" value="CRISPR_DxTHG"/>
    <property type="match status" value="1"/>
</dbReference>
<evidence type="ECO:0000313" key="1">
    <source>
        <dbReference type="EMBL" id="OWP26480.1"/>
    </source>
</evidence>
<evidence type="ECO:0000313" key="2">
    <source>
        <dbReference type="Proteomes" id="UP000197470"/>
    </source>
</evidence>